<dbReference type="SUPFAM" id="SSF75304">
    <property type="entry name" value="Amidase signature (AS) enzymes"/>
    <property type="match status" value="1"/>
</dbReference>
<dbReference type="PANTHER" id="PTHR46072">
    <property type="entry name" value="AMIDASE-RELATED-RELATED"/>
    <property type="match status" value="1"/>
</dbReference>
<protein>
    <recommendedName>
        <fullName evidence="3">Amidase domain-containing protein</fullName>
    </recommendedName>
</protein>
<reference evidence="4" key="3">
    <citation type="submission" date="2011-03" db="EMBL/GenBank/DDBJ databases">
        <title>Annotation of Magnaporthe poae ATCC 64411.</title>
        <authorList>
            <person name="Ma L.-J."/>
            <person name="Dead R."/>
            <person name="Young S.K."/>
            <person name="Zeng Q."/>
            <person name="Gargeya S."/>
            <person name="Fitzgerald M."/>
            <person name="Haas B."/>
            <person name="Abouelleil A."/>
            <person name="Alvarado L."/>
            <person name="Arachchi H.M."/>
            <person name="Berlin A."/>
            <person name="Brown A."/>
            <person name="Chapman S.B."/>
            <person name="Chen Z."/>
            <person name="Dunbar C."/>
            <person name="Freedman E."/>
            <person name="Gearin G."/>
            <person name="Gellesch M."/>
            <person name="Goldberg J."/>
            <person name="Griggs A."/>
            <person name="Gujja S."/>
            <person name="Heiman D."/>
            <person name="Howarth C."/>
            <person name="Larson L."/>
            <person name="Lui A."/>
            <person name="MacDonald P.J.P."/>
            <person name="Mehta T."/>
            <person name="Montmayeur A."/>
            <person name="Murphy C."/>
            <person name="Neiman D."/>
            <person name="Pearson M."/>
            <person name="Priest M."/>
            <person name="Roberts A."/>
            <person name="Saif S."/>
            <person name="Shea T."/>
            <person name="Shenoy N."/>
            <person name="Sisk P."/>
            <person name="Stolte C."/>
            <person name="Sykes S."/>
            <person name="Yandava C."/>
            <person name="Wortman J."/>
            <person name="Nusbaum C."/>
            <person name="Birren B."/>
        </authorList>
    </citation>
    <scope>NUCLEOTIDE SEQUENCE</scope>
    <source>
        <strain evidence="4">ATCC 64411</strain>
    </source>
</reference>
<reference evidence="6" key="2">
    <citation type="submission" date="2010-05" db="EMBL/GenBank/DDBJ databases">
        <title>The genome sequence of Magnaporthe poae strain ATCC 64411.</title>
        <authorList>
            <person name="Ma L.-J."/>
            <person name="Dead R."/>
            <person name="Young S."/>
            <person name="Zeng Q."/>
            <person name="Koehrsen M."/>
            <person name="Alvarado L."/>
            <person name="Berlin A."/>
            <person name="Chapman S.B."/>
            <person name="Chen Z."/>
            <person name="Freedman E."/>
            <person name="Gellesch M."/>
            <person name="Goldberg J."/>
            <person name="Griggs A."/>
            <person name="Gujja S."/>
            <person name="Heilman E.R."/>
            <person name="Heiman D."/>
            <person name="Hepburn T."/>
            <person name="Howarth C."/>
            <person name="Jen D."/>
            <person name="Larson L."/>
            <person name="Mehta T."/>
            <person name="Neiman D."/>
            <person name="Pearson M."/>
            <person name="Roberts A."/>
            <person name="Saif S."/>
            <person name="Shea T."/>
            <person name="Shenoy N."/>
            <person name="Sisk P."/>
            <person name="Stolte C."/>
            <person name="Sykes S."/>
            <person name="Walk T."/>
            <person name="White J."/>
            <person name="Yandava C."/>
            <person name="Haas B."/>
            <person name="Nusbaum C."/>
            <person name="Birren B."/>
        </authorList>
    </citation>
    <scope>NUCLEOTIDE SEQUENCE [LARGE SCALE GENOMIC DNA]</scope>
    <source>
        <strain evidence="6">ATCC 64411 / 73-15</strain>
    </source>
</reference>
<dbReference type="Gene3D" id="3.90.1300.10">
    <property type="entry name" value="Amidase signature (AS) domain"/>
    <property type="match status" value="1"/>
</dbReference>
<dbReference type="InterPro" id="IPR036928">
    <property type="entry name" value="AS_sf"/>
</dbReference>
<dbReference type="STRING" id="644358.A0A0C4DXJ6"/>
<dbReference type="EMBL" id="GL876968">
    <property type="protein sequence ID" value="KLU85730.1"/>
    <property type="molecule type" value="Genomic_DNA"/>
</dbReference>
<dbReference type="EnsemblFungi" id="MAPG_04750T0">
    <property type="protein sequence ID" value="MAPG_04750T0"/>
    <property type="gene ID" value="MAPG_04750"/>
</dbReference>
<accession>A0A0C4DXJ6</accession>
<evidence type="ECO:0000256" key="2">
    <source>
        <dbReference type="ARBA" id="ARBA00022801"/>
    </source>
</evidence>
<evidence type="ECO:0000256" key="1">
    <source>
        <dbReference type="ARBA" id="ARBA00009199"/>
    </source>
</evidence>
<dbReference type="eggNOG" id="KOG1212">
    <property type="taxonomic scope" value="Eukaryota"/>
</dbReference>
<dbReference type="AlphaFoldDB" id="A0A0C4DXJ6"/>
<sequence>MMPPDSWQAVAARKQNQRNAKIPAEWRIPASIRPPADVSSVQGFPRDSGFFTDDELRITEATASEVVFRIARAEWTALQVTTAVCKRAAVAQQLLNCLTEVLFDDAVARAKELDAYFLQTGRTVGLLHGLPISLSDQFWLKGVDSTIGYVVSADKPAAEDSTVVQLLRDAGAVFYAKSNVPTTLTSGGELHTTFHPVPSHFFFFAFIREASKDG</sequence>
<dbReference type="Proteomes" id="UP000011715">
    <property type="component" value="Unassembled WGS sequence"/>
</dbReference>
<feature type="domain" description="Amidase" evidence="3">
    <location>
        <begin position="80"/>
        <end position="197"/>
    </location>
</feature>
<organism evidence="5 6">
    <name type="scientific">Magnaporthiopsis poae (strain ATCC 64411 / 73-15)</name>
    <name type="common">Kentucky bluegrass fungus</name>
    <name type="synonym">Magnaporthe poae</name>
    <dbReference type="NCBI Taxonomy" id="644358"/>
    <lineage>
        <taxon>Eukaryota</taxon>
        <taxon>Fungi</taxon>
        <taxon>Dikarya</taxon>
        <taxon>Ascomycota</taxon>
        <taxon>Pezizomycotina</taxon>
        <taxon>Sordariomycetes</taxon>
        <taxon>Sordariomycetidae</taxon>
        <taxon>Magnaporthales</taxon>
        <taxon>Magnaporthaceae</taxon>
        <taxon>Magnaporthiopsis</taxon>
    </lineage>
</organism>
<name>A0A0C4DXJ6_MAGP6</name>
<dbReference type="OrthoDB" id="6428749at2759"/>
<keyword evidence="2" id="KW-0378">Hydrolase</keyword>
<dbReference type="PANTHER" id="PTHR46072:SF11">
    <property type="entry name" value="AMIDASE-RELATED"/>
    <property type="match status" value="1"/>
</dbReference>
<keyword evidence="6" id="KW-1185">Reference proteome</keyword>
<proteinExistence type="inferred from homology"/>
<dbReference type="Pfam" id="PF01425">
    <property type="entry name" value="Amidase"/>
    <property type="match status" value="1"/>
</dbReference>
<evidence type="ECO:0000313" key="6">
    <source>
        <dbReference type="Proteomes" id="UP000011715"/>
    </source>
</evidence>
<evidence type="ECO:0000259" key="3">
    <source>
        <dbReference type="Pfam" id="PF01425"/>
    </source>
</evidence>
<evidence type="ECO:0000313" key="4">
    <source>
        <dbReference type="EMBL" id="KLU85730.1"/>
    </source>
</evidence>
<reference evidence="4" key="1">
    <citation type="submission" date="2010-05" db="EMBL/GenBank/DDBJ databases">
        <title>The Genome Sequence of Magnaporthe poae strain ATCC 64411.</title>
        <authorList>
            <consortium name="The Broad Institute Genome Sequencing Platform"/>
            <consortium name="Broad Institute Genome Sequencing Center for Infectious Disease"/>
            <person name="Ma L.-J."/>
            <person name="Dead R."/>
            <person name="Young S."/>
            <person name="Zeng Q."/>
            <person name="Koehrsen M."/>
            <person name="Alvarado L."/>
            <person name="Berlin A."/>
            <person name="Chapman S.B."/>
            <person name="Chen Z."/>
            <person name="Freedman E."/>
            <person name="Gellesch M."/>
            <person name="Goldberg J."/>
            <person name="Griggs A."/>
            <person name="Gujja S."/>
            <person name="Heilman E.R."/>
            <person name="Heiman D."/>
            <person name="Hepburn T."/>
            <person name="Howarth C."/>
            <person name="Jen D."/>
            <person name="Larson L."/>
            <person name="Mehta T."/>
            <person name="Neiman D."/>
            <person name="Pearson M."/>
            <person name="Roberts A."/>
            <person name="Saif S."/>
            <person name="Shea T."/>
            <person name="Shenoy N."/>
            <person name="Sisk P."/>
            <person name="Stolte C."/>
            <person name="Sykes S."/>
            <person name="Walk T."/>
            <person name="White J."/>
            <person name="Yandava C."/>
            <person name="Haas B."/>
            <person name="Nusbaum C."/>
            <person name="Birren B."/>
        </authorList>
    </citation>
    <scope>NUCLEOTIDE SEQUENCE</scope>
    <source>
        <strain evidence="4">ATCC 64411</strain>
    </source>
</reference>
<dbReference type="GO" id="GO:0016787">
    <property type="term" value="F:hydrolase activity"/>
    <property type="evidence" value="ECO:0007669"/>
    <property type="project" value="UniProtKB-KW"/>
</dbReference>
<dbReference type="VEuPathDB" id="FungiDB:MAPG_04750"/>
<comment type="similarity">
    <text evidence="1">Belongs to the amidase family.</text>
</comment>
<reference evidence="5" key="4">
    <citation type="journal article" date="2015" name="G3 (Bethesda)">
        <title>Genome sequences of three phytopathogenic species of the Magnaporthaceae family of fungi.</title>
        <authorList>
            <person name="Okagaki L.H."/>
            <person name="Nunes C.C."/>
            <person name="Sailsbery J."/>
            <person name="Clay B."/>
            <person name="Brown D."/>
            <person name="John T."/>
            <person name="Oh Y."/>
            <person name="Young N."/>
            <person name="Fitzgerald M."/>
            <person name="Haas B.J."/>
            <person name="Zeng Q."/>
            <person name="Young S."/>
            <person name="Adiconis X."/>
            <person name="Fan L."/>
            <person name="Levin J.Z."/>
            <person name="Mitchell T.K."/>
            <person name="Okubara P.A."/>
            <person name="Farman M.L."/>
            <person name="Kohn L.M."/>
            <person name="Birren B."/>
            <person name="Ma L.-J."/>
            <person name="Dean R.A."/>
        </authorList>
    </citation>
    <scope>NUCLEOTIDE SEQUENCE</scope>
    <source>
        <strain evidence="5">ATCC 64411 / 73-15</strain>
    </source>
</reference>
<reference evidence="5" key="5">
    <citation type="submission" date="2015-06" db="UniProtKB">
        <authorList>
            <consortium name="EnsemblFungi"/>
        </authorList>
    </citation>
    <scope>IDENTIFICATION</scope>
    <source>
        <strain evidence="5">ATCC 64411</strain>
    </source>
</reference>
<dbReference type="EMBL" id="ADBL01001112">
    <property type="status" value="NOT_ANNOTATED_CDS"/>
    <property type="molecule type" value="Genomic_DNA"/>
</dbReference>
<gene>
    <name evidence="4" type="ORF">MAPG_04750</name>
</gene>
<evidence type="ECO:0000313" key="5">
    <source>
        <dbReference type="EnsemblFungi" id="MAPG_04750T0"/>
    </source>
</evidence>
<dbReference type="InterPro" id="IPR023631">
    <property type="entry name" value="Amidase_dom"/>
</dbReference>
<dbReference type="OMA" id="LXDILEA"/>